<dbReference type="EMBL" id="JAJNAY010000002">
    <property type="protein sequence ID" value="MCD1118676.1"/>
    <property type="molecule type" value="Genomic_DNA"/>
</dbReference>
<reference evidence="2" key="1">
    <citation type="submission" date="2021-11" db="EMBL/GenBank/DDBJ databases">
        <title>Description of novel Chryseobacterium species.</title>
        <authorList>
            <person name="Saticioglu I.B."/>
            <person name="Ay H."/>
            <person name="Altun S."/>
            <person name="Duman M."/>
        </authorList>
    </citation>
    <scope>NUCLEOTIDE SEQUENCE</scope>
    <source>
        <strain evidence="2">C-17</strain>
    </source>
</reference>
<evidence type="ECO:0000256" key="1">
    <source>
        <dbReference type="SAM" id="Phobius"/>
    </source>
</evidence>
<keyword evidence="1" id="KW-0472">Membrane</keyword>
<gene>
    <name evidence="2" type="ORF">LO744_17690</name>
</gene>
<protein>
    <submittedName>
        <fullName evidence="2">Uncharacterized protein</fullName>
    </submittedName>
</protein>
<evidence type="ECO:0000313" key="2">
    <source>
        <dbReference type="EMBL" id="MCD1118676.1"/>
    </source>
</evidence>
<keyword evidence="1" id="KW-1133">Transmembrane helix</keyword>
<sequence>MKENSIFYEKQSFRQWWLWLLLSATMIFTIYTIIEDREDFSTIGFIISITIPFSIILLFFTIRLETKIDELGIRVRLFPFHLRFKYYPWKTIKEAYIREYSPIGEYGGWGLRIGLFGEGKAYNVSGNIGLQLIFNDNKKLLIGTQKSEEIKLFLAEIDKI</sequence>
<proteinExistence type="predicted"/>
<keyword evidence="3" id="KW-1185">Reference proteome</keyword>
<organism evidence="2 3">
    <name type="scientific">Chryseobacterium turcicum</name>
    <dbReference type="NCBI Taxonomy" id="2898076"/>
    <lineage>
        <taxon>Bacteria</taxon>
        <taxon>Pseudomonadati</taxon>
        <taxon>Bacteroidota</taxon>
        <taxon>Flavobacteriia</taxon>
        <taxon>Flavobacteriales</taxon>
        <taxon>Weeksellaceae</taxon>
        <taxon>Chryseobacterium group</taxon>
        <taxon>Chryseobacterium</taxon>
    </lineage>
</organism>
<evidence type="ECO:0000313" key="3">
    <source>
        <dbReference type="Proteomes" id="UP001108025"/>
    </source>
</evidence>
<feature type="transmembrane region" description="Helical" evidence="1">
    <location>
        <begin position="40"/>
        <end position="60"/>
    </location>
</feature>
<dbReference type="RefSeq" id="WP_230671753.1">
    <property type="nucleotide sequence ID" value="NZ_JAJNAY010000002.1"/>
</dbReference>
<feature type="transmembrane region" description="Helical" evidence="1">
    <location>
        <begin position="16"/>
        <end position="34"/>
    </location>
</feature>
<comment type="caution">
    <text evidence="2">The sequence shown here is derived from an EMBL/GenBank/DDBJ whole genome shotgun (WGS) entry which is preliminary data.</text>
</comment>
<name>A0A9Q3YWL4_9FLAO</name>
<keyword evidence="1" id="KW-0812">Transmembrane</keyword>
<accession>A0A9Q3YWL4</accession>
<dbReference type="AlphaFoldDB" id="A0A9Q3YWL4"/>
<dbReference type="Proteomes" id="UP001108025">
    <property type="component" value="Unassembled WGS sequence"/>
</dbReference>